<gene>
    <name evidence="2" type="ORF">FN846DRAFT_893418</name>
</gene>
<reference evidence="2 3" key="1">
    <citation type="submission" date="2019-09" db="EMBL/GenBank/DDBJ databases">
        <title>Draft genome of the ectomycorrhizal ascomycete Sphaerosporella brunnea.</title>
        <authorList>
            <consortium name="DOE Joint Genome Institute"/>
            <person name="Benucci G.M."/>
            <person name="Marozzi G."/>
            <person name="Antonielli L."/>
            <person name="Sanchez S."/>
            <person name="Marco P."/>
            <person name="Wang X."/>
            <person name="Falini L.B."/>
            <person name="Barry K."/>
            <person name="Haridas S."/>
            <person name="Lipzen A."/>
            <person name="Labutti K."/>
            <person name="Grigoriev I.V."/>
            <person name="Murat C."/>
            <person name="Martin F."/>
            <person name="Albertini E."/>
            <person name="Donnini D."/>
            <person name="Bonito G."/>
        </authorList>
    </citation>
    <scope>NUCLEOTIDE SEQUENCE [LARGE SCALE GENOMIC DNA]</scope>
    <source>
        <strain evidence="2 3">Sb_GMNB300</strain>
    </source>
</reference>
<evidence type="ECO:0000313" key="2">
    <source>
        <dbReference type="EMBL" id="KAA8896271.1"/>
    </source>
</evidence>
<evidence type="ECO:0000313" key="3">
    <source>
        <dbReference type="Proteomes" id="UP000326924"/>
    </source>
</evidence>
<protein>
    <submittedName>
        <fullName evidence="2">Uncharacterized protein</fullName>
    </submittedName>
</protein>
<sequence length="251" mass="27576">MPLTLYPNVRVQHAHGKQRISGTTNHRPRRTSCTRTTPGRINTSVNATTQHRSTSQHNTTIDRLPHTTPQDAAKPQVSEKAMQQDCEGAMQHSNGARQHSKRGLQHPERAIRGSKAASRQGTNPREGSAGIMELRPAVEEDAAMSPERGCCRMQRKESSDIADSFELDDDGPAKRGRRRVQRVASSSIAESFELDDDSPTARGGSRMQREESSDIMQPLLFDFDDEGAAELGCTPGGPLEEEQRSVVGHST</sequence>
<name>A0A5J5EM31_9PEZI</name>
<accession>A0A5J5EM31</accession>
<feature type="compositionally biased region" description="Polar residues" evidence="1">
    <location>
        <begin position="41"/>
        <end position="61"/>
    </location>
</feature>
<evidence type="ECO:0000256" key="1">
    <source>
        <dbReference type="SAM" id="MobiDB-lite"/>
    </source>
</evidence>
<dbReference type="Proteomes" id="UP000326924">
    <property type="component" value="Unassembled WGS sequence"/>
</dbReference>
<keyword evidence="3" id="KW-1185">Reference proteome</keyword>
<dbReference type="EMBL" id="VXIS01000218">
    <property type="protein sequence ID" value="KAA8896271.1"/>
    <property type="molecule type" value="Genomic_DNA"/>
</dbReference>
<proteinExistence type="predicted"/>
<dbReference type="InParanoid" id="A0A5J5EM31"/>
<feature type="region of interest" description="Disordered" evidence="1">
    <location>
        <begin position="14"/>
        <end position="251"/>
    </location>
</feature>
<comment type="caution">
    <text evidence="2">The sequence shown here is derived from an EMBL/GenBank/DDBJ whole genome shotgun (WGS) entry which is preliminary data.</text>
</comment>
<organism evidence="2 3">
    <name type="scientific">Sphaerosporella brunnea</name>
    <dbReference type="NCBI Taxonomy" id="1250544"/>
    <lineage>
        <taxon>Eukaryota</taxon>
        <taxon>Fungi</taxon>
        <taxon>Dikarya</taxon>
        <taxon>Ascomycota</taxon>
        <taxon>Pezizomycotina</taxon>
        <taxon>Pezizomycetes</taxon>
        <taxon>Pezizales</taxon>
        <taxon>Pyronemataceae</taxon>
        <taxon>Sphaerosporella</taxon>
    </lineage>
</organism>
<dbReference type="AlphaFoldDB" id="A0A5J5EM31"/>